<keyword evidence="3" id="KW-0547">Nucleotide-binding</keyword>
<reference evidence="3 4" key="1">
    <citation type="submission" date="2016-02" db="EMBL/GenBank/DDBJ databases">
        <title>Genome analysis of coral dinoflagellate symbionts highlights evolutionary adaptations to a symbiotic lifestyle.</title>
        <authorList>
            <person name="Aranda M."/>
            <person name="Li Y."/>
            <person name="Liew Y.J."/>
            <person name="Baumgarten S."/>
            <person name="Simakov O."/>
            <person name="Wilson M."/>
            <person name="Piel J."/>
            <person name="Ashoor H."/>
            <person name="Bougouffa S."/>
            <person name="Bajic V.B."/>
            <person name="Ryu T."/>
            <person name="Ravasi T."/>
            <person name="Bayer T."/>
            <person name="Micklem G."/>
            <person name="Kim H."/>
            <person name="Bhak J."/>
            <person name="Lajeunesse T.C."/>
            <person name="Voolstra C.R."/>
        </authorList>
    </citation>
    <scope>NUCLEOTIDE SEQUENCE [LARGE SCALE GENOMIC DNA]</scope>
    <source>
        <strain evidence="3 4">CCMP2467</strain>
    </source>
</reference>
<protein>
    <submittedName>
        <fullName evidence="3">Putative ATP-dependent RNA helicase</fullName>
    </submittedName>
</protein>
<dbReference type="InterPro" id="IPR014001">
    <property type="entry name" value="Helicase_ATP-bd"/>
</dbReference>
<keyword evidence="3" id="KW-0378">Hydrolase</keyword>
<keyword evidence="3" id="KW-0067">ATP-binding</keyword>
<dbReference type="GO" id="GO:0005694">
    <property type="term" value="C:chromosome"/>
    <property type="evidence" value="ECO:0007669"/>
    <property type="project" value="TreeGrafter"/>
</dbReference>
<dbReference type="Gene3D" id="3.40.50.300">
    <property type="entry name" value="P-loop containing nucleotide triphosphate hydrolases"/>
    <property type="match status" value="1"/>
</dbReference>
<feature type="domain" description="Helicase ATP-binding" evidence="2">
    <location>
        <begin position="187"/>
        <end position="306"/>
    </location>
</feature>
<evidence type="ECO:0000256" key="1">
    <source>
        <dbReference type="ARBA" id="ARBA00005446"/>
    </source>
</evidence>
<accession>A0A1Q9DKV7</accession>
<dbReference type="PROSITE" id="PS51192">
    <property type="entry name" value="HELICASE_ATP_BIND_1"/>
    <property type="match status" value="1"/>
</dbReference>
<name>A0A1Q9DKV7_SYMMI</name>
<comment type="caution">
    <text evidence="3">The sequence shown here is derived from an EMBL/GenBank/DDBJ whole genome shotgun (WGS) entry which is preliminary data.</text>
</comment>
<dbReference type="InterPro" id="IPR027417">
    <property type="entry name" value="P-loop_NTPase"/>
</dbReference>
<dbReference type="GO" id="GO:0005737">
    <property type="term" value="C:cytoplasm"/>
    <property type="evidence" value="ECO:0007669"/>
    <property type="project" value="TreeGrafter"/>
</dbReference>
<evidence type="ECO:0000259" key="2">
    <source>
        <dbReference type="PROSITE" id="PS51192"/>
    </source>
</evidence>
<sequence length="306" mass="33748">MLAAWPRCSVAAHGESRLAGPREKVPTQDSGPGPSAAACTCVGTVGLSLAVLRVLRVLRLPSARGRLRNDCFSVLHAQAAFSQAAAFAVRELQSPVHSIQYLVCMEDGQKPGFAGGHVCHRTGFLRCSIVKAADVQTRPSDKEIARDTAATPPARPEQREVVEAAVQQKDTCVFWSTGTGKSLCFQLVSPLIALMKDQVLRFNELAEKKGESYRHEDVETRERIEADALEGKYSLVYLTPEKLVRTLFNLRSMHKQRKIGLLAVDEALQGYAPPEYRDLEYFREDYPDVPIMALTALGTPAVEDRR</sequence>
<dbReference type="EMBL" id="LSRX01000490">
    <property type="protein sequence ID" value="OLP95815.1"/>
    <property type="molecule type" value="Genomic_DNA"/>
</dbReference>
<dbReference type="PANTHER" id="PTHR13710:SF120">
    <property type="entry name" value="BIFUNCTIONAL 3'-5' EXONUCLEASE_ATP-DEPENDENT HELICASE WRN"/>
    <property type="match status" value="1"/>
</dbReference>
<organism evidence="3 4">
    <name type="scientific">Symbiodinium microadriaticum</name>
    <name type="common">Dinoflagellate</name>
    <name type="synonym">Zooxanthella microadriatica</name>
    <dbReference type="NCBI Taxonomy" id="2951"/>
    <lineage>
        <taxon>Eukaryota</taxon>
        <taxon>Sar</taxon>
        <taxon>Alveolata</taxon>
        <taxon>Dinophyceae</taxon>
        <taxon>Suessiales</taxon>
        <taxon>Symbiodiniaceae</taxon>
        <taxon>Symbiodinium</taxon>
    </lineage>
</organism>
<proteinExistence type="inferred from homology"/>
<keyword evidence="4" id="KW-1185">Reference proteome</keyword>
<gene>
    <name evidence="3" type="ORF">AK812_SmicGene22036</name>
</gene>
<dbReference type="OrthoDB" id="10261556at2759"/>
<dbReference type="SUPFAM" id="SSF52540">
    <property type="entry name" value="P-loop containing nucleoside triphosphate hydrolases"/>
    <property type="match status" value="1"/>
</dbReference>
<dbReference type="GO" id="GO:0043138">
    <property type="term" value="F:3'-5' DNA helicase activity"/>
    <property type="evidence" value="ECO:0007669"/>
    <property type="project" value="TreeGrafter"/>
</dbReference>
<dbReference type="GO" id="GO:0005634">
    <property type="term" value="C:nucleus"/>
    <property type="evidence" value="ECO:0007669"/>
    <property type="project" value="TreeGrafter"/>
</dbReference>
<keyword evidence="3" id="KW-0347">Helicase</keyword>
<evidence type="ECO:0000313" key="3">
    <source>
        <dbReference type="EMBL" id="OLP95815.1"/>
    </source>
</evidence>
<dbReference type="GO" id="GO:0009378">
    <property type="term" value="F:four-way junction helicase activity"/>
    <property type="evidence" value="ECO:0007669"/>
    <property type="project" value="TreeGrafter"/>
</dbReference>
<comment type="similarity">
    <text evidence="1">Belongs to the helicase family. RecQ subfamily.</text>
</comment>
<dbReference type="GO" id="GO:0000724">
    <property type="term" value="P:double-strand break repair via homologous recombination"/>
    <property type="evidence" value="ECO:0007669"/>
    <property type="project" value="TreeGrafter"/>
</dbReference>
<dbReference type="PANTHER" id="PTHR13710">
    <property type="entry name" value="DNA HELICASE RECQ FAMILY MEMBER"/>
    <property type="match status" value="1"/>
</dbReference>
<evidence type="ECO:0000313" key="4">
    <source>
        <dbReference type="Proteomes" id="UP000186817"/>
    </source>
</evidence>
<dbReference type="AlphaFoldDB" id="A0A1Q9DKV7"/>
<dbReference type="Proteomes" id="UP000186817">
    <property type="component" value="Unassembled WGS sequence"/>
</dbReference>